<evidence type="ECO:0000256" key="8">
    <source>
        <dbReference type="ARBA" id="ARBA00050061"/>
    </source>
</evidence>
<reference evidence="10 11" key="1">
    <citation type="submission" date="2019-07" db="EMBL/GenBank/DDBJ databases">
        <title>Whole genome shotgun sequence of Sporosarcina luteola NBRC 105378.</title>
        <authorList>
            <person name="Hosoyama A."/>
            <person name="Uohara A."/>
            <person name="Ohji S."/>
            <person name="Ichikawa N."/>
        </authorList>
    </citation>
    <scope>NUCLEOTIDE SEQUENCE [LARGE SCALE GENOMIC DNA]</scope>
    <source>
        <strain evidence="10 11">NBRC 105378</strain>
    </source>
</reference>
<dbReference type="PANTHER" id="PTHR11963">
    <property type="entry name" value="LEUCINE AMINOPEPTIDASE-RELATED"/>
    <property type="match status" value="1"/>
</dbReference>
<evidence type="ECO:0000313" key="10">
    <source>
        <dbReference type="EMBL" id="GEN83904.1"/>
    </source>
</evidence>
<name>A0A511Z8Z6_9BACL</name>
<proteinExistence type="inferred from homology"/>
<dbReference type="SUPFAM" id="SSF53187">
    <property type="entry name" value="Zn-dependent exopeptidases"/>
    <property type="match status" value="1"/>
</dbReference>
<comment type="similarity">
    <text evidence="1">Belongs to the peptidase M17 family.</text>
</comment>
<accession>A0A511Z8Z6</accession>
<comment type="function">
    <text evidence="6">Presumably involved in the processing and regular turnover of intracellular proteins. Catalyzes the removal of unsubstituted N-terminal amino acids from various peptides.</text>
</comment>
<organism evidence="10 11">
    <name type="scientific">Sporosarcina luteola</name>
    <dbReference type="NCBI Taxonomy" id="582850"/>
    <lineage>
        <taxon>Bacteria</taxon>
        <taxon>Bacillati</taxon>
        <taxon>Bacillota</taxon>
        <taxon>Bacilli</taxon>
        <taxon>Bacillales</taxon>
        <taxon>Caryophanaceae</taxon>
        <taxon>Sporosarcina</taxon>
    </lineage>
</organism>
<evidence type="ECO:0000256" key="2">
    <source>
        <dbReference type="ARBA" id="ARBA00022438"/>
    </source>
</evidence>
<dbReference type="RefSeq" id="WP_147058269.1">
    <property type="nucleotide sequence ID" value="NZ_BJYL01000029.1"/>
</dbReference>
<protein>
    <recommendedName>
        <fullName evidence="7">Probable cytosol aminopeptidase</fullName>
    </recommendedName>
    <alternativeName>
        <fullName evidence="8">Leucine aminopeptidase</fullName>
    </alternativeName>
    <alternativeName>
        <fullName evidence="5">Leucyl aminopeptidase</fullName>
    </alternativeName>
</protein>
<dbReference type="PANTHER" id="PTHR11963:SF23">
    <property type="entry name" value="CYTOSOL AMINOPEPTIDASE"/>
    <property type="match status" value="1"/>
</dbReference>
<dbReference type="Gene3D" id="3.40.220.10">
    <property type="entry name" value="Leucine Aminopeptidase, subunit E, domain 1"/>
    <property type="match status" value="1"/>
</dbReference>
<dbReference type="InterPro" id="IPR011356">
    <property type="entry name" value="Leucine_aapep/pepB"/>
</dbReference>
<dbReference type="GO" id="GO:0006508">
    <property type="term" value="P:proteolysis"/>
    <property type="evidence" value="ECO:0007669"/>
    <property type="project" value="UniProtKB-KW"/>
</dbReference>
<feature type="domain" description="Cytosol aminopeptidase" evidence="9">
    <location>
        <begin position="305"/>
        <end position="312"/>
    </location>
</feature>
<keyword evidence="4" id="KW-0378">Hydrolase</keyword>
<evidence type="ECO:0000259" key="9">
    <source>
        <dbReference type="PROSITE" id="PS00631"/>
    </source>
</evidence>
<dbReference type="Gene3D" id="3.40.630.10">
    <property type="entry name" value="Zn peptidases"/>
    <property type="match status" value="1"/>
</dbReference>
<dbReference type="Proteomes" id="UP000321901">
    <property type="component" value="Unassembled WGS sequence"/>
</dbReference>
<evidence type="ECO:0000256" key="6">
    <source>
        <dbReference type="ARBA" id="ARBA00049972"/>
    </source>
</evidence>
<keyword evidence="11" id="KW-1185">Reference proteome</keyword>
<dbReference type="OrthoDB" id="9809354at2"/>
<dbReference type="PROSITE" id="PS00631">
    <property type="entry name" value="CYTOSOL_AP"/>
    <property type="match status" value="1"/>
</dbReference>
<evidence type="ECO:0000313" key="11">
    <source>
        <dbReference type="Proteomes" id="UP000321901"/>
    </source>
</evidence>
<dbReference type="GO" id="GO:0070006">
    <property type="term" value="F:metalloaminopeptidase activity"/>
    <property type="evidence" value="ECO:0007669"/>
    <property type="project" value="InterPro"/>
</dbReference>
<dbReference type="InterPro" id="IPR043472">
    <property type="entry name" value="Macro_dom-like"/>
</dbReference>
<dbReference type="CDD" id="cd00433">
    <property type="entry name" value="Peptidase_M17"/>
    <property type="match status" value="1"/>
</dbReference>
<evidence type="ECO:0000256" key="7">
    <source>
        <dbReference type="ARBA" id="ARBA00050021"/>
    </source>
</evidence>
<dbReference type="InterPro" id="IPR000819">
    <property type="entry name" value="Peptidase_M17_C"/>
</dbReference>
<dbReference type="SUPFAM" id="SSF52949">
    <property type="entry name" value="Macro domain-like"/>
    <property type="match status" value="1"/>
</dbReference>
<comment type="caution">
    <text evidence="10">The sequence shown here is derived from an EMBL/GenBank/DDBJ whole genome shotgun (WGS) entry which is preliminary data.</text>
</comment>
<sequence length="458" mass="49452">MTEVKIIFANDELISGNDARKNFVAQQKAGHCSVLIEDTHFIVIKEAEKANLEKVRSTAGNIARDLAAQKVEKATVQDGVLANVFSGLDKEEVFTAFAEGWNLGSYQFLSYKSEGERFNTELKVDESDMQAAVQSGKIRAAATAFSRDLMNELSDVLNPETYPEVLKQKFEGKDVEVTVHGKEQLEEMEMNGLLTVNRGSKYKPSFVEIRYEGDASKPLVALVGKGVTFDTGGISLKSGKDLSSMRMDMGGSAAVAGAMQLLVDSKANVNVVALIPMVENTPDANSVFPGEVIRYKNGKTVQVGNTDAEGRLILADALIRAGELNAEYIVDIATLTGAIVAALGSEIGGVFGDEELSFIMKKVGDQNGDFVWPMPLVEAYDKSLASDYADMNNISSLNFAGSITAGLFLRRFVPENSKWLHVDMAGMMSKSSASGYYAKSATGYGARLLADYAVEVSK</sequence>
<keyword evidence="2 10" id="KW-0031">Aminopeptidase</keyword>
<evidence type="ECO:0000256" key="4">
    <source>
        <dbReference type="ARBA" id="ARBA00022801"/>
    </source>
</evidence>
<dbReference type="GO" id="GO:0005737">
    <property type="term" value="C:cytoplasm"/>
    <property type="evidence" value="ECO:0007669"/>
    <property type="project" value="InterPro"/>
</dbReference>
<dbReference type="InterPro" id="IPR008283">
    <property type="entry name" value="Peptidase_M17_N"/>
</dbReference>
<dbReference type="GO" id="GO:0030145">
    <property type="term" value="F:manganese ion binding"/>
    <property type="evidence" value="ECO:0007669"/>
    <property type="project" value="InterPro"/>
</dbReference>
<dbReference type="Pfam" id="PF02789">
    <property type="entry name" value="Peptidase_M17_N"/>
    <property type="match status" value="1"/>
</dbReference>
<dbReference type="EMBL" id="BJYL01000029">
    <property type="protein sequence ID" value="GEN83904.1"/>
    <property type="molecule type" value="Genomic_DNA"/>
</dbReference>
<evidence type="ECO:0000256" key="3">
    <source>
        <dbReference type="ARBA" id="ARBA00022670"/>
    </source>
</evidence>
<gene>
    <name evidence="10" type="primary">pepA_2</name>
    <name evidence="10" type="ORF">SLU01_22160</name>
</gene>
<evidence type="ECO:0000256" key="1">
    <source>
        <dbReference type="ARBA" id="ARBA00009528"/>
    </source>
</evidence>
<keyword evidence="3" id="KW-0645">Protease</keyword>
<dbReference type="PRINTS" id="PR00481">
    <property type="entry name" value="LAMNOPPTDASE"/>
</dbReference>
<dbReference type="Pfam" id="PF00883">
    <property type="entry name" value="Peptidase_M17"/>
    <property type="match status" value="1"/>
</dbReference>
<evidence type="ECO:0000256" key="5">
    <source>
        <dbReference type="ARBA" id="ARBA00033172"/>
    </source>
</evidence>
<dbReference type="AlphaFoldDB" id="A0A511Z8Z6"/>